<dbReference type="Proteomes" id="UP000027442">
    <property type="component" value="Unassembled WGS sequence"/>
</dbReference>
<protein>
    <submittedName>
        <fullName evidence="1">Uncharacterized protein</fullName>
    </submittedName>
</protein>
<comment type="caution">
    <text evidence="1">The sequence shown here is derived from an EMBL/GenBank/DDBJ whole genome shotgun (WGS) entry which is preliminary data.</text>
</comment>
<evidence type="ECO:0000313" key="1">
    <source>
        <dbReference type="EMBL" id="KDR53401.1"/>
    </source>
</evidence>
<proteinExistence type="predicted"/>
<dbReference type="AlphaFoldDB" id="A0A069QU46"/>
<dbReference type="HOGENOM" id="CLU_212745_0_0_10"/>
<reference evidence="1 2" key="1">
    <citation type="submission" date="2013-08" db="EMBL/GenBank/DDBJ databases">
        <authorList>
            <person name="Weinstock G."/>
            <person name="Sodergren E."/>
            <person name="Wylie T."/>
            <person name="Fulton L."/>
            <person name="Fulton R."/>
            <person name="Fronick C."/>
            <person name="O'Laughlin M."/>
            <person name="Godfrey J."/>
            <person name="Miner T."/>
            <person name="Herter B."/>
            <person name="Appelbaum E."/>
            <person name="Cordes M."/>
            <person name="Lek S."/>
            <person name="Wollam A."/>
            <person name="Pepin K.H."/>
            <person name="Palsikar V.B."/>
            <person name="Mitreva M."/>
            <person name="Wilson R.K."/>
        </authorList>
    </citation>
    <scope>NUCLEOTIDE SEQUENCE [LARGE SCALE GENOMIC DNA]</scope>
    <source>
        <strain evidence="1 2">ATCC 15930</strain>
    </source>
</reference>
<accession>A0A069QU46</accession>
<keyword evidence="2" id="KW-1185">Reference proteome</keyword>
<gene>
    <name evidence="1" type="ORF">HMPREF1991_00519</name>
</gene>
<organism evidence="1 2">
    <name type="scientific">Hoylesella loescheii DSM 19665 = JCM 12249 = ATCC 15930</name>
    <dbReference type="NCBI Taxonomy" id="1122985"/>
    <lineage>
        <taxon>Bacteria</taxon>
        <taxon>Pseudomonadati</taxon>
        <taxon>Bacteroidota</taxon>
        <taxon>Bacteroidia</taxon>
        <taxon>Bacteroidales</taxon>
        <taxon>Prevotellaceae</taxon>
        <taxon>Hoylesella</taxon>
    </lineage>
</organism>
<sequence>MKYFTPEELKPSEKTLNMIRQIAHCYKSIQVNGQRYTICLN</sequence>
<dbReference type="PATRIC" id="fig|1122985.7.peg.541"/>
<dbReference type="EMBL" id="JNGW01000016">
    <property type="protein sequence ID" value="KDR53401.1"/>
    <property type="molecule type" value="Genomic_DNA"/>
</dbReference>
<name>A0A069QU46_HOYLO</name>
<evidence type="ECO:0000313" key="2">
    <source>
        <dbReference type="Proteomes" id="UP000027442"/>
    </source>
</evidence>